<dbReference type="GO" id="GO:0005886">
    <property type="term" value="C:plasma membrane"/>
    <property type="evidence" value="ECO:0007669"/>
    <property type="project" value="TreeGrafter"/>
</dbReference>
<organism evidence="4">
    <name type="scientific">Chrysotila carterae</name>
    <name type="common">Marine alga</name>
    <name type="synonym">Syracosphaera carterae</name>
    <dbReference type="NCBI Taxonomy" id="13221"/>
    <lineage>
        <taxon>Eukaryota</taxon>
        <taxon>Haptista</taxon>
        <taxon>Haptophyta</taxon>
        <taxon>Prymnesiophyceae</taxon>
        <taxon>Isochrysidales</taxon>
        <taxon>Isochrysidaceae</taxon>
        <taxon>Chrysotila</taxon>
    </lineage>
</organism>
<feature type="domain" description="Saccharopine dehydrogenase NADP binding" evidence="3">
    <location>
        <begin position="15"/>
        <end position="85"/>
    </location>
</feature>
<proteinExistence type="inferred from homology"/>
<dbReference type="Pfam" id="PF03435">
    <property type="entry name" value="Sacchrp_dh_NADP"/>
    <property type="match status" value="1"/>
</dbReference>
<sequence>MLGVRWSPEVLEAPSDDDAALRSLASSTKVVLSTAGPYELCGTPLLRACIAEGTDYVDINGEVPWMRAVAAQYDEAAAAAGVHAVLSCGFSAPSDLGALFAVRALQRKHDARLGVDGHSGAGCVAGSVSKSGGDDDGDGESSYGGGGDSRTFDVASVRALLQFNGRLSGGTMATGLLLDHADARAQAVRREAFALGGAPLHVAGGLRPIDAEPTHAELEQTMGVWAAPFWMSSISSRVVRRSHELFRQAAATDPAAVGYGADFGYREMAFARDETVANAMAREARAHRCGRGRPPHRGRGSVGGDPLHLRRKSSFCCIERTPSTEQRERLIARGRLPAPGQGPSAETRARSFFRTFVLAQGSNGEYAFVTTSGGDPGYEETSKIVAEAALQLASRRHELPLLRRRCGHGGVLTPAYALGMPFIRQLQARGIAFEQHDVDAARLPALVSALAAQRPPHSRCAALAVDV</sequence>
<protein>
    <recommendedName>
        <fullName evidence="3">Saccharopine dehydrogenase NADP binding domain-containing protein</fullName>
    </recommendedName>
</protein>
<evidence type="ECO:0000313" key="4">
    <source>
        <dbReference type="EMBL" id="CAE0753928.1"/>
    </source>
</evidence>
<evidence type="ECO:0000256" key="2">
    <source>
        <dbReference type="SAM" id="MobiDB-lite"/>
    </source>
</evidence>
<accession>A0A7S4EUX4</accession>
<dbReference type="PANTHER" id="PTHR12286">
    <property type="entry name" value="SACCHAROPINE DEHYDROGENASE-LIKE OXIDOREDUCTASE"/>
    <property type="match status" value="1"/>
</dbReference>
<evidence type="ECO:0000256" key="1">
    <source>
        <dbReference type="ARBA" id="ARBA00038048"/>
    </source>
</evidence>
<dbReference type="PANTHER" id="PTHR12286:SF5">
    <property type="entry name" value="SACCHAROPINE DEHYDROGENASE-LIKE OXIDOREDUCTASE"/>
    <property type="match status" value="1"/>
</dbReference>
<dbReference type="GO" id="GO:0009247">
    <property type="term" value="P:glycolipid biosynthetic process"/>
    <property type="evidence" value="ECO:0007669"/>
    <property type="project" value="TreeGrafter"/>
</dbReference>
<feature type="compositionally biased region" description="Basic residues" evidence="2">
    <location>
        <begin position="286"/>
        <end position="299"/>
    </location>
</feature>
<dbReference type="Gene3D" id="3.40.50.720">
    <property type="entry name" value="NAD(P)-binding Rossmann-like Domain"/>
    <property type="match status" value="1"/>
</dbReference>
<name>A0A7S4EUX4_CHRCT</name>
<dbReference type="AlphaFoldDB" id="A0A7S4EUX4"/>
<dbReference type="EMBL" id="HBIZ01010970">
    <property type="protein sequence ID" value="CAE0753928.1"/>
    <property type="molecule type" value="Transcribed_RNA"/>
</dbReference>
<feature type="region of interest" description="Disordered" evidence="2">
    <location>
        <begin position="126"/>
        <end position="147"/>
    </location>
</feature>
<gene>
    <name evidence="4" type="ORF">PCAR00345_LOCUS6515</name>
</gene>
<evidence type="ECO:0000259" key="3">
    <source>
        <dbReference type="Pfam" id="PF03435"/>
    </source>
</evidence>
<comment type="similarity">
    <text evidence="1">Belongs to the saccharopine dehydrogenase family.</text>
</comment>
<dbReference type="InterPro" id="IPR005097">
    <property type="entry name" value="Sacchrp_dh_NADP-bd"/>
</dbReference>
<dbReference type="InterPro" id="IPR051276">
    <property type="entry name" value="Saccharopine_DH-like_oxidrdct"/>
</dbReference>
<feature type="region of interest" description="Disordered" evidence="2">
    <location>
        <begin position="286"/>
        <end position="305"/>
    </location>
</feature>
<reference evidence="4" key="1">
    <citation type="submission" date="2021-01" db="EMBL/GenBank/DDBJ databases">
        <authorList>
            <person name="Corre E."/>
            <person name="Pelletier E."/>
            <person name="Niang G."/>
            <person name="Scheremetjew M."/>
            <person name="Finn R."/>
            <person name="Kale V."/>
            <person name="Holt S."/>
            <person name="Cochrane G."/>
            <person name="Meng A."/>
            <person name="Brown T."/>
            <person name="Cohen L."/>
        </authorList>
    </citation>
    <scope>NUCLEOTIDE SEQUENCE</scope>
    <source>
        <strain evidence="4">CCMP645</strain>
    </source>
</reference>